<dbReference type="EMBL" id="JARJBB010000085">
    <property type="protein sequence ID" value="MDF3303360.1"/>
    <property type="molecule type" value="Genomic_DNA"/>
</dbReference>
<reference evidence="1 2" key="1">
    <citation type="submission" date="2023-03" db="EMBL/GenBank/DDBJ databases">
        <title>Draft genome sequence of Streptomyces sp. K1PA1 isolated from peat swamp forest in Thailand.</title>
        <authorList>
            <person name="Klaysubun C."/>
            <person name="Duangmal K."/>
        </authorList>
    </citation>
    <scope>NUCLEOTIDE SEQUENCE [LARGE SCALE GENOMIC DNA]</scope>
    <source>
        <strain evidence="1 2">K1PA1</strain>
    </source>
</reference>
<gene>
    <name evidence="1" type="ORF">P3H78_33105</name>
</gene>
<evidence type="ECO:0000313" key="2">
    <source>
        <dbReference type="Proteomes" id="UP001221150"/>
    </source>
</evidence>
<keyword evidence="2" id="KW-1185">Reference proteome</keyword>
<organism evidence="1 2">
    <name type="scientific">Streptomyces tropicalis</name>
    <dbReference type="NCBI Taxonomy" id="3034234"/>
    <lineage>
        <taxon>Bacteria</taxon>
        <taxon>Bacillati</taxon>
        <taxon>Actinomycetota</taxon>
        <taxon>Actinomycetes</taxon>
        <taxon>Kitasatosporales</taxon>
        <taxon>Streptomycetaceae</taxon>
        <taxon>Streptomyces</taxon>
    </lineage>
</organism>
<dbReference type="Proteomes" id="UP001221150">
    <property type="component" value="Unassembled WGS sequence"/>
</dbReference>
<comment type="caution">
    <text evidence="1">The sequence shown here is derived from an EMBL/GenBank/DDBJ whole genome shotgun (WGS) entry which is preliminary data.</text>
</comment>
<feature type="non-terminal residue" evidence="1">
    <location>
        <position position="1"/>
    </location>
</feature>
<name>A0ABT6AFD7_9ACTN</name>
<protein>
    <submittedName>
        <fullName evidence="1">Uncharacterized protein</fullName>
    </submittedName>
</protein>
<evidence type="ECO:0000313" key="1">
    <source>
        <dbReference type="EMBL" id="MDF3303360.1"/>
    </source>
</evidence>
<accession>A0ABT6AFD7</accession>
<dbReference type="RefSeq" id="WP_276112874.1">
    <property type="nucleotide sequence ID" value="NZ_JARJBB010000085.1"/>
</dbReference>
<sequence>TLAAPDHLETRMRFLITDDSRQILTAIDVPDAPEGDSATIGLERADRPDLLYVGADLYNDGTVVVGHWPDGEHWDSLVRSEGVPDACGHATPAHPAEPTYTRAQVIAALASVRTRLAPNEDPSVTETLIRATLDSLPAQTQTEPFTSQLETG</sequence>
<proteinExistence type="predicted"/>